<dbReference type="Gene3D" id="3.40.50.360">
    <property type="match status" value="1"/>
</dbReference>
<dbReference type="PANTHER" id="PTHR43717:SF1">
    <property type="entry name" value="ANAEROBIC NITRIC OXIDE REDUCTASE FLAVORUBREDOXIN"/>
    <property type="match status" value="1"/>
</dbReference>
<dbReference type="GO" id="GO:0009055">
    <property type="term" value="F:electron transfer activity"/>
    <property type="evidence" value="ECO:0007669"/>
    <property type="project" value="InterPro"/>
</dbReference>
<sequence length="396" mass="44177">MLSAVQIKPDVYAVGAIDWNAREFHGYTTEQGITYNAYLILDEKITLIDTVKYTMTDELIERIQSIVDPAKIDVVVCNHIEMDHSSSLPAILKVAQNAAVYASAPQGVKELKAFYGENLEVNGVKTGDTLSIGKRTLHFVQTPMVHWPDNMVTYSDVDKILFSNDAFGQHYASSTRFDDESDYCEVMKQARKYYANIVLPYSRQADSAVTAVKKLGLENIDIIAPAHGVAWRSHVKDIIDAYEGWTSGALKEKALVVYDSMWGSTDKMAHALVDGFLAQGIPVQLCDLKETHVSNVMYHFLDSKYVCVGSPTLNSKFLPTVSAFLTYMTGLSPKNEHRIGFAFGSYGWAPLGPKMVEEELEKAEFTLPYGKAYTIGWLPSEEDLKDVRAQVEKLVQ</sequence>
<proteinExistence type="inferred from homology"/>
<dbReference type="Proteomes" id="UP000698335">
    <property type="component" value="Unassembled WGS sequence"/>
</dbReference>
<organism evidence="3 4">
    <name type="scientific">Lancefieldella rimae</name>
    <dbReference type="NCBI Taxonomy" id="1383"/>
    <lineage>
        <taxon>Bacteria</taxon>
        <taxon>Bacillati</taxon>
        <taxon>Actinomycetota</taxon>
        <taxon>Coriobacteriia</taxon>
        <taxon>Coriobacteriales</taxon>
        <taxon>Atopobiaceae</taxon>
        <taxon>Lancefieldella</taxon>
    </lineage>
</organism>
<gene>
    <name evidence="3" type="ORF">HXK26_01855</name>
</gene>
<protein>
    <submittedName>
        <fullName evidence="3">FprA family A-type flavoprotein</fullName>
    </submittedName>
</protein>
<dbReference type="PANTHER" id="PTHR43717">
    <property type="entry name" value="ANAEROBIC NITRIC OXIDE REDUCTASE FLAVORUBREDOXIN"/>
    <property type="match status" value="1"/>
</dbReference>
<feature type="domain" description="Flavodoxin-like" evidence="2">
    <location>
        <begin position="254"/>
        <end position="395"/>
    </location>
</feature>
<dbReference type="SMART" id="SM00849">
    <property type="entry name" value="Lactamase_B"/>
    <property type="match status" value="1"/>
</dbReference>
<dbReference type="AlphaFoldDB" id="A0A930VWK9"/>
<dbReference type="PROSITE" id="PS00201">
    <property type="entry name" value="FLAVODOXIN"/>
    <property type="match status" value="1"/>
</dbReference>
<dbReference type="InterPro" id="IPR036866">
    <property type="entry name" value="RibonucZ/Hydroxyglut_hydro"/>
</dbReference>
<dbReference type="InterPro" id="IPR001226">
    <property type="entry name" value="Flavodoxin_CS"/>
</dbReference>
<dbReference type="Gene3D" id="3.60.15.10">
    <property type="entry name" value="Ribonuclease Z/Hydroxyacylglutathione hydrolase-like"/>
    <property type="match status" value="1"/>
</dbReference>
<dbReference type="EMBL" id="JABZGW010000046">
    <property type="protein sequence ID" value="MBF4807430.1"/>
    <property type="molecule type" value="Genomic_DNA"/>
</dbReference>
<comment type="similarity">
    <text evidence="1">In the N-terminal section; belongs to the zinc metallo-hydrolase group 3 family.</text>
</comment>
<dbReference type="InterPro" id="IPR016440">
    <property type="entry name" value="Rubredoxin-O_OxRdtase"/>
</dbReference>
<comment type="caution">
    <text evidence="3">The sequence shown here is derived from an EMBL/GenBank/DDBJ whole genome shotgun (WGS) entry which is preliminary data.</text>
</comment>
<dbReference type="InterPro" id="IPR045761">
    <property type="entry name" value="ODP_dom"/>
</dbReference>
<dbReference type="GO" id="GO:0046872">
    <property type="term" value="F:metal ion binding"/>
    <property type="evidence" value="ECO:0007669"/>
    <property type="project" value="InterPro"/>
</dbReference>
<name>A0A930VWK9_9ACTN</name>
<accession>A0A930VWK9</accession>
<dbReference type="SUPFAM" id="SSF52218">
    <property type="entry name" value="Flavoproteins"/>
    <property type="match status" value="1"/>
</dbReference>
<dbReference type="InterPro" id="IPR001279">
    <property type="entry name" value="Metallo-B-lactamas"/>
</dbReference>
<evidence type="ECO:0000313" key="3">
    <source>
        <dbReference type="EMBL" id="MBF4807430.1"/>
    </source>
</evidence>
<evidence type="ECO:0000313" key="4">
    <source>
        <dbReference type="Proteomes" id="UP000698335"/>
    </source>
</evidence>
<dbReference type="GO" id="GO:0010181">
    <property type="term" value="F:FMN binding"/>
    <property type="evidence" value="ECO:0007669"/>
    <property type="project" value="InterPro"/>
</dbReference>
<evidence type="ECO:0000259" key="2">
    <source>
        <dbReference type="PROSITE" id="PS50902"/>
    </source>
</evidence>
<dbReference type="PROSITE" id="PS50902">
    <property type="entry name" value="FLAVODOXIN_LIKE"/>
    <property type="match status" value="1"/>
</dbReference>
<dbReference type="InterPro" id="IPR008254">
    <property type="entry name" value="Flavodoxin/NO_synth"/>
</dbReference>
<dbReference type="Pfam" id="PF00258">
    <property type="entry name" value="Flavodoxin_1"/>
    <property type="match status" value="1"/>
</dbReference>
<dbReference type="CDD" id="cd07709">
    <property type="entry name" value="flavodiiron_proteins_MBL-fold"/>
    <property type="match status" value="1"/>
</dbReference>
<dbReference type="Pfam" id="PF19583">
    <property type="entry name" value="ODP"/>
    <property type="match status" value="1"/>
</dbReference>
<reference evidence="3" key="1">
    <citation type="submission" date="2020-04" db="EMBL/GenBank/DDBJ databases">
        <title>Deep metagenomics examines the oral microbiome during advanced dental caries in children, revealing novel taxa and co-occurrences with host molecules.</title>
        <authorList>
            <person name="Baker J.L."/>
            <person name="Morton J.T."/>
            <person name="Dinis M."/>
            <person name="Alvarez R."/>
            <person name="Tran N.C."/>
            <person name="Knight R."/>
            <person name="Edlund A."/>
        </authorList>
    </citation>
    <scope>NUCLEOTIDE SEQUENCE</scope>
    <source>
        <strain evidence="3">JCVI_38_bin.5</strain>
    </source>
</reference>
<dbReference type="InterPro" id="IPR029039">
    <property type="entry name" value="Flavoprotein-like_sf"/>
</dbReference>
<dbReference type="SUPFAM" id="SSF56281">
    <property type="entry name" value="Metallo-hydrolase/oxidoreductase"/>
    <property type="match status" value="1"/>
</dbReference>
<dbReference type="GO" id="GO:0016491">
    <property type="term" value="F:oxidoreductase activity"/>
    <property type="evidence" value="ECO:0007669"/>
    <property type="project" value="InterPro"/>
</dbReference>
<evidence type="ECO:0000256" key="1">
    <source>
        <dbReference type="ARBA" id="ARBA00007121"/>
    </source>
</evidence>
<dbReference type="PIRSF" id="PIRSF005243">
    <property type="entry name" value="ROO"/>
    <property type="match status" value="1"/>
</dbReference>